<dbReference type="InterPro" id="IPR011726">
    <property type="entry name" value="KdpF"/>
</dbReference>
<dbReference type="GO" id="GO:0008556">
    <property type="term" value="F:P-type potassium transmembrane transporter activity"/>
    <property type="evidence" value="ECO:0007669"/>
    <property type="project" value="InterPro"/>
</dbReference>
<keyword evidence="1" id="KW-0812">Transmembrane</keyword>
<proteinExistence type="predicted"/>
<dbReference type="RefSeq" id="WP_155895454.1">
    <property type="nucleotide sequence ID" value="NZ_JBOK01000014.1"/>
</dbReference>
<dbReference type="NCBIfam" id="TIGR02115">
    <property type="entry name" value="potass_kdpF"/>
    <property type="match status" value="1"/>
</dbReference>
<comment type="caution">
    <text evidence="2">The sequence shown here is derived from an EMBL/GenBank/DDBJ whole genome shotgun (WGS) entry which is preliminary data.</text>
</comment>
<evidence type="ECO:0000313" key="2">
    <source>
        <dbReference type="EMBL" id="EXU79629.1"/>
    </source>
</evidence>
<keyword evidence="1" id="KW-0472">Membrane</keyword>
<keyword evidence="1" id="KW-1133">Transmembrane helix</keyword>
<feature type="transmembrane region" description="Helical" evidence="1">
    <location>
        <begin position="6"/>
        <end position="27"/>
    </location>
</feature>
<reference evidence="2 3" key="1">
    <citation type="submission" date="2014-01" db="EMBL/GenBank/DDBJ databases">
        <title>Interspecies Systems Biology Uncovers Metabolites Affecting C. elegans Gene Expression and Life History Traits.</title>
        <authorList>
            <person name="Watson E."/>
            <person name="Macneil L.T."/>
            <person name="Ritter A.D."/>
            <person name="Yilmaz L.S."/>
            <person name="Rosebrock A.P."/>
            <person name="Caudy A.A."/>
            <person name="Walhout A.J."/>
        </authorList>
    </citation>
    <scope>NUCLEOTIDE SEQUENCE [LARGE SCALE GENOMIC DNA]</scope>
    <source>
        <strain evidence="2 3">DA1877</strain>
    </source>
</reference>
<dbReference type="Proteomes" id="UP000020766">
    <property type="component" value="Unassembled WGS sequence"/>
</dbReference>
<protein>
    <submittedName>
        <fullName evidence="2">ATPase</fullName>
    </submittedName>
</protein>
<organism evidence="2 3">
    <name type="scientific">Comamonas aquatica DA1877</name>
    <dbReference type="NCBI Taxonomy" id="1457173"/>
    <lineage>
        <taxon>Bacteria</taxon>
        <taxon>Pseudomonadati</taxon>
        <taxon>Pseudomonadota</taxon>
        <taxon>Betaproteobacteria</taxon>
        <taxon>Burkholderiales</taxon>
        <taxon>Comamonadaceae</taxon>
        <taxon>Comamonas</taxon>
    </lineage>
</organism>
<dbReference type="EMBL" id="JBOK01000014">
    <property type="protein sequence ID" value="EXU79629.1"/>
    <property type="molecule type" value="Genomic_DNA"/>
</dbReference>
<accession>A0A014MND1</accession>
<name>A0A014MND1_9BURK</name>
<dbReference type="Pfam" id="PF09604">
    <property type="entry name" value="Potass_KdpF"/>
    <property type="match status" value="1"/>
</dbReference>
<gene>
    <name evidence="2" type="ORF">AX13_04010</name>
</gene>
<dbReference type="GO" id="GO:0005886">
    <property type="term" value="C:plasma membrane"/>
    <property type="evidence" value="ECO:0007669"/>
    <property type="project" value="InterPro"/>
</dbReference>
<keyword evidence="3" id="KW-1185">Reference proteome</keyword>
<sequence>MPISQWMEALAACIAFGLFVYLAYALLRPEKF</sequence>
<evidence type="ECO:0000256" key="1">
    <source>
        <dbReference type="SAM" id="Phobius"/>
    </source>
</evidence>
<evidence type="ECO:0000313" key="3">
    <source>
        <dbReference type="Proteomes" id="UP000020766"/>
    </source>
</evidence>
<dbReference type="AlphaFoldDB" id="A0A014MND1"/>